<dbReference type="RefSeq" id="WP_186919854.1">
    <property type="nucleotide sequence ID" value="NZ_JACOPQ010000012.1"/>
</dbReference>
<keyword evidence="3" id="KW-1185">Reference proteome</keyword>
<comment type="caution">
    <text evidence="2">The sequence shown here is derived from an EMBL/GenBank/DDBJ whole genome shotgun (WGS) entry which is preliminary data.</text>
</comment>
<dbReference type="EMBL" id="JACOPQ010000012">
    <property type="protein sequence ID" value="MBC5738061.1"/>
    <property type="molecule type" value="Genomic_DNA"/>
</dbReference>
<dbReference type="Proteomes" id="UP000607645">
    <property type="component" value="Unassembled WGS sequence"/>
</dbReference>
<dbReference type="AlphaFoldDB" id="A0A8J6JEG8"/>
<accession>A0A8J6JEG8</accession>
<evidence type="ECO:0000313" key="2">
    <source>
        <dbReference type="EMBL" id="MBC5738061.1"/>
    </source>
</evidence>
<reference evidence="2" key="1">
    <citation type="submission" date="2020-08" db="EMBL/GenBank/DDBJ databases">
        <title>Genome public.</title>
        <authorList>
            <person name="Liu C."/>
            <person name="Sun Q."/>
        </authorList>
    </citation>
    <scope>NUCLEOTIDE SEQUENCE</scope>
    <source>
        <strain evidence="2">NSJ-52</strain>
    </source>
</reference>
<feature type="signal peptide" evidence="1">
    <location>
        <begin position="1"/>
        <end position="24"/>
    </location>
</feature>
<evidence type="ECO:0000313" key="3">
    <source>
        <dbReference type="Proteomes" id="UP000607645"/>
    </source>
</evidence>
<name>A0A8J6JEG8_9FIRM</name>
<gene>
    <name evidence="2" type="ORF">H8S62_13695</name>
</gene>
<keyword evidence="1" id="KW-0732">Signal</keyword>
<feature type="chain" id="PRO_5035152492" evidence="1">
    <location>
        <begin position="25"/>
        <end position="121"/>
    </location>
</feature>
<proteinExistence type="predicted"/>
<protein>
    <submittedName>
        <fullName evidence="2">Uncharacterized protein</fullName>
    </submittedName>
</protein>
<sequence>MKKGITLFASICLVIGMTGIMATATRIPAQESEFAIYLEQEELSTALSHKRLLSTGEAVTPRANTCDTQGHIHGSSTYDVKHLDEMEFDGHIYDQVWSYTYCKWCDGYISGPTLISMTIRK</sequence>
<evidence type="ECO:0000256" key="1">
    <source>
        <dbReference type="SAM" id="SignalP"/>
    </source>
</evidence>
<organism evidence="2 3">
    <name type="scientific">Lawsonibacter faecis</name>
    <dbReference type="NCBI Taxonomy" id="2763052"/>
    <lineage>
        <taxon>Bacteria</taxon>
        <taxon>Bacillati</taxon>
        <taxon>Bacillota</taxon>
        <taxon>Clostridia</taxon>
        <taxon>Eubacteriales</taxon>
        <taxon>Oscillospiraceae</taxon>
        <taxon>Lawsonibacter</taxon>
    </lineage>
</organism>